<reference evidence="2 3" key="1">
    <citation type="submission" date="2017-09" db="EMBL/GenBank/DDBJ databases">
        <title>Large-scale bioinformatics analysis of Bacillus genomes uncovers conserved roles of natural products in bacterial physiology.</title>
        <authorList>
            <consortium name="Agbiome Team Llc"/>
            <person name="Bleich R.M."/>
            <person name="Grubbs K.J."/>
            <person name="Santa Maria K.C."/>
            <person name="Allen S.E."/>
            <person name="Farag S."/>
            <person name="Shank E.A."/>
            <person name="Bowers A."/>
        </authorList>
    </citation>
    <scope>NUCLEOTIDE SEQUENCE [LARGE SCALE GENOMIC DNA]</scope>
    <source>
        <strain evidence="2 3">AFS070861</strain>
    </source>
</reference>
<protein>
    <recommendedName>
        <fullName evidence="1">DUF7660 domain-containing protein</fullName>
    </recommendedName>
</protein>
<comment type="caution">
    <text evidence="2">The sequence shown here is derived from an EMBL/GenBank/DDBJ whole genome shotgun (WGS) entry which is preliminary data.</text>
</comment>
<evidence type="ECO:0000259" key="1">
    <source>
        <dbReference type="Pfam" id="PF24693"/>
    </source>
</evidence>
<feature type="domain" description="DUF7660" evidence="1">
    <location>
        <begin position="12"/>
        <end position="84"/>
    </location>
</feature>
<accession>A0A2B2LUT0</accession>
<dbReference type="RefSeq" id="WP_098612745.1">
    <property type="nucleotide sequence ID" value="NZ_JBNNUB010000032.1"/>
</dbReference>
<gene>
    <name evidence="2" type="ORF">COK05_11940</name>
</gene>
<dbReference type="AlphaFoldDB" id="A0A2B2LUT0"/>
<dbReference type="Proteomes" id="UP000224386">
    <property type="component" value="Unassembled WGS sequence"/>
</dbReference>
<organism evidence="2 3">
    <name type="scientific">Bacillus cereus</name>
    <dbReference type="NCBI Taxonomy" id="1396"/>
    <lineage>
        <taxon>Bacteria</taxon>
        <taxon>Bacillati</taxon>
        <taxon>Bacillota</taxon>
        <taxon>Bacilli</taxon>
        <taxon>Bacillales</taxon>
        <taxon>Bacillaceae</taxon>
        <taxon>Bacillus</taxon>
        <taxon>Bacillus cereus group</taxon>
    </lineage>
</organism>
<evidence type="ECO:0000313" key="3">
    <source>
        <dbReference type="Proteomes" id="UP000224386"/>
    </source>
</evidence>
<dbReference type="EMBL" id="NVAP01000025">
    <property type="protein sequence ID" value="PFQ46545.1"/>
    <property type="molecule type" value="Genomic_DNA"/>
</dbReference>
<sequence length="84" mass="9915">MDVYEYLDHVNSKEDLLKFLVYLQKDFKVNKDGWENVEIETYLEALSAWLGDYEGVYINQGEKLPENIPWKFIAQVLLAAAHYE</sequence>
<dbReference type="Pfam" id="PF24693">
    <property type="entry name" value="DUF7660"/>
    <property type="match status" value="1"/>
</dbReference>
<evidence type="ECO:0000313" key="2">
    <source>
        <dbReference type="EMBL" id="PFQ46545.1"/>
    </source>
</evidence>
<name>A0A2B2LUT0_BACCE</name>
<proteinExistence type="predicted"/>
<dbReference type="InterPro" id="IPR056077">
    <property type="entry name" value="DUF7660"/>
</dbReference>